<dbReference type="SUPFAM" id="SSF53474">
    <property type="entry name" value="alpha/beta-Hydrolases"/>
    <property type="match status" value="1"/>
</dbReference>
<dbReference type="EMBL" id="LR134350">
    <property type="protein sequence ID" value="VEG26184.1"/>
    <property type="molecule type" value="Genomic_DNA"/>
</dbReference>
<dbReference type="Gene3D" id="3.40.50.1820">
    <property type="entry name" value="alpha/beta hydrolase"/>
    <property type="match status" value="1"/>
</dbReference>
<dbReference type="InterPro" id="IPR013094">
    <property type="entry name" value="AB_hydrolase_3"/>
</dbReference>
<dbReference type="Pfam" id="PF07859">
    <property type="entry name" value="Abhydrolase_3"/>
    <property type="match status" value="1"/>
</dbReference>
<feature type="domain" description="Alpha/beta hydrolase fold-3" evidence="2">
    <location>
        <begin position="112"/>
        <end position="333"/>
    </location>
</feature>
<accession>A0A448HED0</accession>
<dbReference type="KEGG" id="ahw:NCTC11636_00392"/>
<dbReference type="AlphaFoldDB" id="A0A448HED0"/>
<organism evidence="3 4">
    <name type="scientific">Actinomyces howellii</name>
    <dbReference type="NCBI Taxonomy" id="52771"/>
    <lineage>
        <taxon>Bacteria</taxon>
        <taxon>Bacillati</taxon>
        <taxon>Actinomycetota</taxon>
        <taxon>Actinomycetes</taxon>
        <taxon>Actinomycetales</taxon>
        <taxon>Actinomycetaceae</taxon>
        <taxon>Actinomyces</taxon>
    </lineage>
</organism>
<dbReference type="GO" id="GO:0004806">
    <property type="term" value="F:triacylglycerol lipase activity"/>
    <property type="evidence" value="ECO:0007669"/>
    <property type="project" value="UniProtKB-EC"/>
</dbReference>
<keyword evidence="4" id="KW-1185">Reference proteome</keyword>
<evidence type="ECO:0000259" key="2">
    <source>
        <dbReference type="Pfam" id="PF07859"/>
    </source>
</evidence>
<protein>
    <submittedName>
        <fullName evidence="3">Lipase 2</fullName>
        <ecNumber evidence="3">3.1.1.3</ecNumber>
    </submittedName>
</protein>
<dbReference type="EC" id="3.1.1.3" evidence="3"/>
<proteinExistence type="predicted"/>
<dbReference type="PANTHER" id="PTHR48081:SF8">
    <property type="entry name" value="ALPHA_BETA HYDROLASE FOLD-3 DOMAIN-CONTAINING PROTEIN-RELATED"/>
    <property type="match status" value="1"/>
</dbReference>
<dbReference type="InterPro" id="IPR050300">
    <property type="entry name" value="GDXG_lipolytic_enzyme"/>
</dbReference>
<dbReference type="RefSeq" id="WP_126381582.1">
    <property type="nucleotide sequence ID" value="NZ_LR134350.1"/>
</dbReference>
<evidence type="ECO:0000256" key="1">
    <source>
        <dbReference type="ARBA" id="ARBA00022801"/>
    </source>
</evidence>
<dbReference type="InterPro" id="IPR029058">
    <property type="entry name" value="AB_hydrolase_fold"/>
</dbReference>
<evidence type="ECO:0000313" key="4">
    <source>
        <dbReference type="Proteomes" id="UP000266895"/>
    </source>
</evidence>
<dbReference type="Proteomes" id="UP000266895">
    <property type="component" value="Chromosome"/>
</dbReference>
<keyword evidence="1 3" id="KW-0378">Hydrolase</keyword>
<gene>
    <name evidence="3" type="primary">lip2_1</name>
    <name evidence="3" type="ORF">NCTC11636_00392</name>
</gene>
<reference evidence="3 4" key="1">
    <citation type="submission" date="2018-12" db="EMBL/GenBank/DDBJ databases">
        <authorList>
            <consortium name="Pathogen Informatics"/>
        </authorList>
    </citation>
    <scope>NUCLEOTIDE SEQUENCE [LARGE SCALE GENOMIC DNA]</scope>
    <source>
        <strain evidence="3 4">NCTC11636</strain>
    </source>
</reference>
<dbReference type="OrthoDB" id="9803828at2"/>
<sequence>MGPSGRRRASLGALALAGLSAVGVLAVRRHELGPGLSRVRPELRAPLLALGRGPTGAPQEPTVVPPRVAAVASRVFPVGLGQRQAVPGQDGEVPVWVYETAERAAAGPTGALLWLHGGGLIAGTPAQDHMLCTRIARELGILVVSVDYRLAPAHPYPAAIEDCALVLRWLTEDSERLGVDPARIAVGGSSAGGGLAAALAQRVRDERRDRGAGPDRPGSTVPSIAFQLLVYPMLDDRTGAGGVEVPGRGEYVWTARSNAEGWAAYLGHRAGEPENRPWAVPARCEDLSGLADAWIGVGELDLFVEENLRYAERLRQAGADVQVRVEPGMYHGADHCTWSAAMRDFRAEALDALGRALRS</sequence>
<evidence type="ECO:0000313" key="3">
    <source>
        <dbReference type="EMBL" id="VEG26184.1"/>
    </source>
</evidence>
<name>A0A448HED0_9ACTO</name>
<dbReference type="PANTHER" id="PTHR48081">
    <property type="entry name" value="AB HYDROLASE SUPERFAMILY PROTEIN C4A8.06C"/>
    <property type="match status" value="1"/>
</dbReference>